<protein>
    <submittedName>
        <fullName evidence="1">Uncharacterized protein</fullName>
    </submittedName>
</protein>
<accession>A0A1Y2AF56</accession>
<dbReference type="AlphaFoldDB" id="A0A1Y2AF56"/>
<proteinExistence type="predicted"/>
<evidence type="ECO:0000313" key="1">
    <source>
        <dbReference type="EMBL" id="ORY21116.1"/>
    </source>
</evidence>
<organism evidence="1 2">
    <name type="scientific">Neocallimastix californiae</name>
    <dbReference type="NCBI Taxonomy" id="1754190"/>
    <lineage>
        <taxon>Eukaryota</taxon>
        <taxon>Fungi</taxon>
        <taxon>Fungi incertae sedis</taxon>
        <taxon>Chytridiomycota</taxon>
        <taxon>Chytridiomycota incertae sedis</taxon>
        <taxon>Neocallimastigomycetes</taxon>
        <taxon>Neocallimastigales</taxon>
        <taxon>Neocallimastigaceae</taxon>
        <taxon>Neocallimastix</taxon>
    </lineage>
</organism>
<reference evidence="1 2" key="1">
    <citation type="submission" date="2016-08" db="EMBL/GenBank/DDBJ databases">
        <title>A Parts List for Fungal Cellulosomes Revealed by Comparative Genomics.</title>
        <authorList>
            <consortium name="DOE Joint Genome Institute"/>
            <person name="Haitjema C.H."/>
            <person name="Gilmore S.P."/>
            <person name="Henske J.K."/>
            <person name="Solomon K.V."/>
            <person name="De Groot R."/>
            <person name="Kuo A."/>
            <person name="Mondo S.J."/>
            <person name="Salamov A.A."/>
            <person name="Labutti K."/>
            <person name="Zhao Z."/>
            <person name="Chiniquy J."/>
            <person name="Barry K."/>
            <person name="Brewer H.M."/>
            <person name="Purvine S.O."/>
            <person name="Wright A.T."/>
            <person name="Boxma B."/>
            <person name="Van Alen T."/>
            <person name="Hackstein J.H."/>
            <person name="Baker S.E."/>
            <person name="Grigoriev I.V."/>
            <person name="O'Malley M.A."/>
        </authorList>
    </citation>
    <scope>NUCLEOTIDE SEQUENCE [LARGE SCALE GENOMIC DNA]</scope>
    <source>
        <strain evidence="1 2">G1</strain>
    </source>
</reference>
<dbReference type="EMBL" id="MCOG01000272">
    <property type="protein sequence ID" value="ORY21116.1"/>
    <property type="molecule type" value="Genomic_DNA"/>
</dbReference>
<sequence length="149" mass="16789">MKVNFLNIHTVGIYPIKSRIACKSVLHHRAADVVSFSSKKISIAEFNKRLNNMGVNTKTCTTEQVFDCFGTKYEKDDNGKLILYKYAQPATSMTYSDYGIKEDDLLNDIVEIKGDAFFVNSDAESLGALKYIEGNAYFQKSKLKDFEGT</sequence>
<comment type="caution">
    <text evidence="1">The sequence shown here is derived from an EMBL/GenBank/DDBJ whole genome shotgun (WGS) entry which is preliminary data.</text>
</comment>
<gene>
    <name evidence="1" type="ORF">LY90DRAFT_516275</name>
</gene>
<name>A0A1Y2AF56_9FUNG</name>
<dbReference type="Proteomes" id="UP000193920">
    <property type="component" value="Unassembled WGS sequence"/>
</dbReference>
<keyword evidence="2" id="KW-1185">Reference proteome</keyword>
<evidence type="ECO:0000313" key="2">
    <source>
        <dbReference type="Proteomes" id="UP000193920"/>
    </source>
</evidence>